<dbReference type="Proteomes" id="UP000694844">
    <property type="component" value="Chromosome 8"/>
</dbReference>
<keyword evidence="8" id="KW-1185">Reference proteome</keyword>
<dbReference type="SUPFAM" id="SSF63712">
    <property type="entry name" value="Nicotinic receptor ligand binding domain-like"/>
    <property type="match status" value="1"/>
</dbReference>
<evidence type="ECO:0000259" key="6">
    <source>
        <dbReference type="Pfam" id="PF02931"/>
    </source>
</evidence>
<feature type="domain" description="Neurotransmitter-gated ion-channel transmembrane" evidence="7">
    <location>
        <begin position="180"/>
        <end position="266"/>
    </location>
</feature>
<dbReference type="GO" id="GO:0016020">
    <property type="term" value="C:membrane"/>
    <property type="evidence" value="ECO:0007669"/>
    <property type="project" value="UniProtKB-SubCell"/>
</dbReference>
<comment type="subcellular location">
    <subcellularLocation>
        <location evidence="1">Membrane</location>
        <topology evidence="1">Multi-pass membrane protein</topology>
    </subcellularLocation>
</comment>
<dbReference type="Pfam" id="PF02931">
    <property type="entry name" value="Neur_chan_LBD"/>
    <property type="match status" value="1"/>
</dbReference>
<dbReference type="InterPro" id="IPR038050">
    <property type="entry name" value="Neuro_actylchol_rec"/>
</dbReference>
<evidence type="ECO:0000313" key="8">
    <source>
        <dbReference type="Proteomes" id="UP000694844"/>
    </source>
</evidence>
<dbReference type="PROSITE" id="PS00236">
    <property type="entry name" value="NEUROTR_ION_CHANNEL"/>
    <property type="match status" value="1"/>
</dbReference>
<comment type="similarity">
    <text evidence="5">Belongs to the ligand-gated ion channel (TC 1.A.9) family.</text>
</comment>
<dbReference type="Pfam" id="PF02932">
    <property type="entry name" value="Neur_chan_memb"/>
    <property type="match status" value="1"/>
</dbReference>
<gene>
    <name evidence="9 10" type="primary">LOC111105783</name>
</gene>
<evidence type="ECO:0000256" key="5">
    <source>
        <dbReference type="RuleBase" id="RU000687"/>
    </source>
</evidence>
<dbReference type="InterPro" id="IPR006029">
    <property type="entry name" value="Neurotrans-gated_channel_TM"/>
</dbReference>
<dbReference type="InterPro" id="IPR006201">
    <property type="entry name" value="Neur_channel"/>
</dbReference>
<sequence>MSIREVREKDQAISLSCWIHMGWQDKRLFWIPSSYGGINSVVTTSKYVWTPTSVCLYNEINEDKCFTDERPVSILPIGWATYVTSRESVTQCPIDISMYPFDKHTCTLRFGNLFDTMDFLKLNLDLSLFSTQYFVQNEEWDLITTNVREAFYVSHNITLRQVHFEVIIKRRPAYVLLSVFLPVVVLSFLNIFCFVLPIESGEKMGTSMAIFLTFAVFLTIVNDSMPKSDKTPYFTVYLVTQLLISGLTVILESIVLYVHFKEQENLTEKLFLRDSTATNNTRSKLKCGMCKRFKVSGKALENVFMISILIIHLISLISLLALTL</sequence>
<dbReference type="GO" id="GO:0004888">
    <property type="term" value="F:transmembrane signaling receptor activity"/>
    <property type="evidence" value="ECO:0007669"/>
    <property type="project" value="InterPro"/>
</dbReference>
<evidence type="ECO:0000313" key="10">
    <source>
        <dbReference type="RefSeq" id="XP_022295879.1"/>
    </source>
</evidence>
<dbReference type="InterPro" id="IPR006202">
    <property type="entry name" value="Neur_chan_lig-bd"/>
</dbReference>
<dbReference type="RefSeq" id="XP_022295879.1">
    <property type="nucleotide sequence ID" value="XM_022440171.1"/>
</dbReference>
<dbReference type="Gene3D" id="2.70.170.10">
    <property type="entry name" value="Neurotransmitter-gated ion-channel ligand-binding domain"/>
    <property type="match status" value="1"/>
</dbReference>
<feature type="transmembrane region" description="Helical" evidence="5">
    <location>
        <begin position="173"/>
        <end position="198"/>
    </location>
</feature>
<dbReference type="InterPro" id="IPR036719">
    <property type="entry name" value="Neuro-gated_channel_TM_sf"/>
</dbReference>
<evidence type="ECO:0000259" key="7">
    <source>
        <dbReference type="Pfam" id="PF02932"/>
    </source>
</evidence>
<dbReference type="InterPro" id="IPR036734">
    <property type="entry name" value="Neur_chan_lig-bd_sf"/>
</dbReference>
<dbReference type="RefSeq" id="XP_022295878.1">
    <property type="nucleotide sequence ID" value="XM_022440170.1"/>
</dbReference>
<keyword evidence="4 5" id="KW-0472">Membrane</keyword>
<dbReference type="SUPFAM" id="SSF90112">
    <property type="entry name" value="Neurotransmitter-gated ion-channel transmembrane pore"/>
    <property type="match status" value="1"/>
</dbReference>
<dbReference type="PANTHER" id="PTHR18945">
    <property type="entry name" value="NEUROTRANSMITTER GATED ION CHANNEL"/>
    <property type="match status" value="1"/>
</dbReference>
<dbReference type="Gene3D" id="1.20.58.390">
    <property type="entry name" value="Neurotransmitter-gated ion-channel transmembrane domain"/>
    <property type="match status" value="1"/>
</dbReference>
<dbReference type="AlphaFoldDB" id="A0A8B8AYP6"/>
<dbReference type="GO" id="GO:0005230">
    <property type="term" value="F:extracellular ligand-gated monoatomic ion channel activity"/>
    <property type="evidence" value="ECO:0007669"/>
    <property type="project" value="InterPro"/>
</dbReference>
<feature type="domain" description="Neurotransmitter-gated ion-channel ligand-binding" evidence="6">
    <location>
        <begin position="2"/>
        <end position="172"/>
    </location>
</feature>
<protein>
    <submittedName>
        <fullName evidence="9 10">Neuronal acetylcholine receptor subunit alpha-7-like</fullName>
    </submittedName>
</protein>
<accession>A0A8B8AYP6</accession>
<organism evidence="8 9">
    <name type="scientific">Crassostrea virginica</name>
    <name type="common">Eastern oyster</name>
    <dbReference type="NCBI Taxonomy" id="6565"/>
    <lineage>
        <taxon>Eukaryota</taxon>
        <taxon>Metazoa</taxon>
        <taxon>Spiralia</taxon>
        <taxon>Lophotrochozoa</taxon>
        <taxon>Mollusca</taxon>
        <taxon>Bivalvia</taxon>
        <taxon>Autobranchia</taxon>
        <taxon>Pteriomorphia</taxon>
        <taxon>Ostreida</taxon>
        <taxon>Ostreoidea</taxon>
        <taxon>Ostreidae</taxon>
        <taxon>Crassostrea</taxon>
    </lineage>
</organism>
<dbReference type="PRINTS" id="PR00252">
    <property type="entry name" value="NRIONCHANNEL"/>
</dbReference>
<evidence type="ECO:0000256" key="1">
    <source>
        <dbReference type="ARBA" id="ARBA00004141"/>
    </source>
</evidence>
<dbReference type="CDD" id="cd19051">
    <property type="entry name" value="LGIC_TM_cation"/>
    <property type="match status" value="1"/>
</dbReference>
<dbReference type="CDD" id="cd18989">
    <property type="entry name" value="LGIC_ECD_cation"/>
    <property type="match status" value="1"/>
</dbReference>
<keyword evidence="2 5" id="KW-0812">Transmembrane</keyword>
<feature type="transmembrane region" description="Helical" evidence="5">
    <location>
        <begin position="204"/>
        <end position="222"/>
    </location>
</feature>
<feature type="transmembrane region" description="Helical" evidence="5">
    <location>
        <begin position="303"/>
        <end position="322"/>
    </location>
</feature>
<dbReference type="KEGG" id="cvn:111105783"/>
<dbReference type="OrthoDB" id="6055819at2759"/>
<keyword evidence="5" id="KW-0407">Ion channel</keyword>
<name>A0A8B8AYP6_CRAVI</name>
<keyword evidence="3 5" id="KW-1133">Transmembrane helix</keyword>
<keyword evidence="5" id="KW-0406">Ion transport</keyword>
<proteinExistence type="inferred from homology"/>
<evidence type="ECO:0000313" key="9">
    <source>
        <dbReference type="RefSeq" id="XP_022295878.1"/>
    </source>
</evidence>
<evidence type="ECO:0000256" key="3">
    <source>
        <dbReference type="ARBA" id="ARBA00022989"/>
    </source>
</evidence>
<reference evidence="9 10" key="1">
    <citation type="submission" date="2025-04" db="UniProtKB">
        <authorList>
            <consortium name="RefSeq"/>
        </authorList>
    </citation>
    <scope>IDENTIFICATION</scope>
    <source>
        <tissue evidence="9 10">Whole sample</tissue>
    </source>
</reference>
<dbReference type="InterPro" id="IPR018000">
    <property type="entry name" value="Neurotransmitter_ion_chnl_CS"/>
</dbReference>
<dbReference type="GeneID" id="111105783"/>
<keyword evidence="5" id="KW-0813">Transport</keyword>
<feature type="transmembrane region" description="Helical" evidence="5">
    <location>
        <begin position="234"/>
        <end position="260"/>
    </location>
</feature>
<evidence type="ECO:0000256" key="2">
    <source>
        <dbReference type="ARBA" id="ARBA00022692"/>
    </source>
</evidence>
<evidence type="ECO:0000256" key="4">
    <source>
        <dbReference type="ARBA" id="ARBA00023136"/>
    </source>
</evidence>